<dbReference type="FunFam" id="2.10.25.10:FF:000015">
    <property type="entry name" value="neurexin-1 isoform X1"/>
    <property type="match status" value="1"/>
</dbReference>
<dbReference type="SUPFAM" id="SSF49785">
    <property type="entry name" value="Galactose-binding domain-like"/>
    <property type="match status" value="1"/>
</dbReference>
<feature type="region of interest" description="Disordered" evidence="16">
    <location>
        <begin position="51"/>
        <end position="88"/>
    </location>
</feature>
<dbReference type="PROSITE" id="PS50022">
    <property type="entry name" value="FA58C_3"/>
    <property type="match status" value="1"/>
</dbReference>
<dbReference type="PANTHER" id="PTHR15036">
    <property type="entry name" value="PIKACHURIN-LIKE PROTEIN"/>
    <property type="match status" value="1"/>
</dbReference>
<evidence type="ECO:0000256" key="11">
    <source>
        <dbReference type="ARBA" id="ARBA00022989"/>
    </source>
</evidence>
<dbReference type="Gene3D" id="2.10.25.10">
    <property type="entry name" value="Laminin"/>
    <property type="match status" value="2"/>
</dbReference>
<keyword evidence="8" id="KW-0677">Repeat</keyword>
<dbReference type="SMART" id="SM00294">
    <property type="entry name" value="4.1m"/>
    <property type="match status" value="1"/>
</dbReference>
<proteinExistence type="inferred from homology"/>
<comment type="similarity">
    <text evidence="3">Belongs to the neurexin family.</text>
</comment>
<keyword evidence="13 15" id="KW-1015">Disulfide bond</keyword>
<evidence type="ECO:0008006" key="24">
    <source>
        <dbReference type="Google" id="ProtNLM"/>
    </source>
</evidence>
<dbReference type="InterPro" id="IPR003585">
    <property type="entry name" value="Neurexin-like"/>
</dbReference>
<dbReference type="InterPro" id="IPR002181">
    <property type="entry name" value="Fibrinogen_a/b/g_C_dom"/>
</dbReference>
<dbReference type="InterPro" id="IPR050372">
    <property type="entry name" value="Neurexin-related_CASP"/>
</dbReference>
<dbReference type="SUPFAM" id="SSF49899">
    <property type="entry name" value="Concanavalin A-like lectins/glucanases"/>
    <property type="match status" value="5"/>
</dbReference>
<dbReference type="PROSITE" id="PS51406">
    <property type="entry name" value="FIBRINOGEN_C_2"/>
    <property type="match status" value="1"/>
</dbReference>
<evidence type="ECO:0000259" key="18">
    <source>
        <dbReference type="PROSITE" id="PS50022"/>
    </source>
</evidence>
<dbReference type="SMART" id="SM00181">
    <property type="entry name" value="EGF"/>
    <property type="match status" value="2"/>
</dbReference>
<comment type="caution">
    <text evidence="14">Lacks conserved residue(s) required for the propagation of feature annotation.</text>
</comment>
<feature type="transmembrane region" description="Helical" evidence="17">
    <location>
        <begin position="1523"/>
        <end position="1549"/>
    </location>
</feature>
<evidence type="ECO:0000256" key="8">
    <source>
        <dbReference type="ARBA" id="ARBA00022737"/>
    </source>
</evidence>
<dbReference type="PROSITE" id="PS01286">
    <property type="entry name" value="FA58C_2"/>
    <property type="match status" value="1"/>
</dbReference>
<feature type="compositionally biased region" description="Gly residues" evidence="16">
    <location>
        <begin position="17"/>
        <end position="28"/>
    </location>
</feature>
<evidence type="ECO:0000256" key="16">
    <source>
        <dbReference type="SAM" id="MobiDB-lite"/>
    </source>
</evidence>
<feature type="region of interest" description="Disordered" evidence="16">
    <location>
        <begin position="1264"/>
        <end position="1324"/>
    </location>
</feature>
<evidence type="ECO:0000259" key="20">
    <source>
        <dbReference type="PROSITE" id="PS50026"/>
    </source>
</evidence>
<sequence>MPRGLARGPLASHAGPCPGGAGRGGAGGSRCPRQCGGGWCGRRGPQRCVSSAAVGGESGSWTRRAAGSPEPAGSRRVRGVPGSCRARGVPGARGVPRCCRARGVPRGRAGLGGLLRGHRPNWAPRAWPPAPPLPAGPCYDELVAPLYSSSIGASSRYNIFYSASFARLHSTSGWSPDPRDKQPWLQIDLMQKHRINAVATQGTFNTYDWLTRYIVLYGDHPTSWKPFFQQGSNWVRGSPGVPVGGGPWGEWRPPARHEVLMAALRPQTFFGNVNESGVVRHDLHYPILARYVRIIPVAWNPRGKIGLRLGLYGCPYRSHVLYFDGDDAISYRFRAKRISTLEDDISFNFKTLEQDGVLMHGEGSQGDYITVELKQAQLFLHISLGSSPLHASEGHTTATVGSLLDDQHWHSLHIERYGHHVNLTLDGEVKRFRCHGTFNQLDLDTELFFGGVIDQDKQHLTYRQNFRGCVENIIFNGVNIADLARHRRHNIRFEGSVGHYCQDQLNTPITFAGINNYVRVPGIPRRNRLAVSFRFRSWDTTGLLLYTSFADRLGSLEVVLSKGQLNVSIAQPGKKKLEFAAGYRLNDGFWHSVQLVAREGSAVVTIDDDDGAEFRVAHPFQLRTGSQYFFGGCPKPASVTGCQSNQTAFHGCLQMLNVDMQPVDVELLVQHRLGQYFNVLFNVCGITDRCTPNLCEHDGRCVQSWDDFMCICDLTGYKGETCHKSLYKESCDAYRVSGKTSGNYTIDPDGSGPLKPFTVYCDIRGGGGRRARGSLCPVPPGTSLCLCTGAGAGRRERGVSQRAGPNSPPASAEDRAWTIIRHNRHYATRVTGSSVDQPYLGAVEYWNASWAEVSALANASEYCEQRIEFHCYSSRLLNTPSGLPFSFWMGRHDERHYYWGGSRPGIQRCACGLDKNCADPKYFCNCDADHALWRTDKGLLTFVDHLPVTQVVVGDTNRSGSEAQFLLGPLRCYGDRNTWNTVSFNRGAALLFPTFQANHSLDISFYFKTTALSGVFLENPGSRNYIRIELNTTRDVVFAYDIGNGDENLTVRSAVPWNDDEWHQVKAELNVKLARLRVDKLPWVVRPAPPQSFVRLDFDRPLYVGAAEHKMRPFLGCLRALRMNGVTLNLEGKANETEGVRVNCTGHCQDPPVPCQNSGLCVERYSHYSCNCSISAFDGPFCNHDIGGYFEEGTWVRYNILPMSLYAAREFASIVSSPWQPLPGYNLTSEEVSFSFSTTSAPAVLLYVSSFVKDYMAVLIKDDGEGRAPRPGAHPEPRGTSPGAGATRDPPPADASRQPYGGAGLAPESPGAADGPAPPAGSLQLRYQLGTSPYVFALTTKPVTDGRPHRVNITRLHRTLYTQVDYLPVMEQQFSLFVDSKLDSPKNLYLGRVMETGVIDPEIQRYNTPGFSGCLSGVKFNSLVPLKAIFRPTSVVRPYSIRGELVESSCASMLPLTTILIPPEMDPWYMGTGRCRGGSPAGTEPPGKRQLRRGSSSMRPHCSPVSATRSVSAEFPHVHDDGWIGIIIGFVTFLLLLLGGLLVLLYFYYHRYKGSYHTNEPKAVQDYGSAAKPLSARKDQNLPQILEEAKGD</sequence>
<evidence type="ECO:0000256" key="9">
    <source>
        <dbReference type="ARBA" id="ARBA00022889"/>
    </source>
</evidence>
<dbReference type="InterPro" id="IPR001791">
    <property type="entry name" value="Laminin_G"/>
</dbReference>
<evidence type="ECO:0000256" key="1">
    <source>
        <dbReference type="ARBA" id="ARBA00004403"/>
    </source>
</evidence>
<dbReference type="Pfam" id="PF00008">
    <property type="entry name" value="EGF"/>
    <property type="match status" value="1"/>
</dbReference>
<feature type="compositionally biased region" description="Basic and acidic residues" evidence="16">
    <location>
        <begin position="1264"/>
        <end position="1277"/>
    </location>
</feature>
<evidence type="ECO:0000313" key="22">
    <source>
        <dbReference type="EMBL" id="KAK4808666.1"/>
    </source>
</evidence>
<dbReference type="InterPro" id="IPR000742">
    <property type="entry name" value="EGF"/>
</dbReference>
<evidence type="ECO:0000259" key="19">
    <source>
        <dbReference type="PROSITE" id="PS50025"/>
    </source>
</evidence>
<keyword evidence="23" id="KW-1185">Reference proteome</keyword>
<evidence type="ECO:0000256" key="2">
    <source>
        <dbReference type="ARBA" id="ARBA00004479"/>
    </source>
</evidence>
<dbReference type="SUPFAM" id="SSF57196">
    <property type="entry name" value="EGF/Laminin"/>
    <property type="match status" value="1"/>
</dbReference>
<evidence type="ECO:0000259" key="21">
    <source>
        <dbReference type="PROSITE" id="PS51406"/>
    </source>
</evidence>
<dbReference type="InterPro" id="IPR000421">
    <property type="entry name" value="FA58C"/>
</dbReference>
<dbReference type="GO" id="GO:0007155">
    <property type="term" value="P:cell adhesion"/>
    <property type="evidence" value="ECO:0007669"/>
    <property type="project" value="UniProtKB-KW"/>
</dbReference>
<feature type="domain" description="Laminin G" evidence="19">
    <location>
        <begin position="979"/>
        <end position="1144"/>
    </location>
</feature>
<dbReference type="PANTHER" id="PTHR15036:SF43">
    <property type="entry name" value="CONTACTIN-ASSOCIATED PROTEIN 1"/>
    <property type="match status" value="1"/>
</dbReference>
<accession>A0AAN7RTQ5</accession>
<dbReference type="EMBL" id="JAUNZN010000024">
    <property type="protein sequence ID" value="KAK4808666.1"/>
    <property type="molecule type" value="Genomic_DNA"/>
</dbReference>
<keyword evidence="4 14" id="KW-0245">EGF-like domain</keyword>
<dbReference type="FunFam" id="2.60.120.200:FF:000082">
    <property type="entry name" value="Contactin associated protein 1"/>
    <property type="match status" value="1"/>
</dbReference>
<feature type="domain" description="Fibrinogen C-terminal" evidence="21">
    <location>
        <begin position="722"/>
        <end position="768"/>
    </location>
</feature>
<feature type="domain" description="Laminin G" evidence="19">
    <location>
        <begin position="1204"/>
        <end position="1450"/>
    </location>
</feature>
<keyword evidence="12 17" id="KW-0472">Membrane</keyword>
<evidence type="ECO:0000256" key="13">
    <source>
        <dbReference type="ARBA" id="ARBA00023157"/>
    </source>
</evidence>
<organism evidence="22 23">
    <name type="scientific">Mycteria americana</name>
    <name type="common">Wood stork</name>
    <dbReference type="NCBI Taxonomy" id="33587"/>
    <lineage>
        <taxon>Eukaryota</taxon>
        <taxon>Metazoa</taxon>
        <taxon>Chordata</taxon>
        <taxon>Craniata</taxon>
        <taxon>Vertebrata</taxon>
        <taxon>Euteleostomi</taxon>
        <taxon>Archelosauria</taxon>
        <taxon>Archosauria</taxon>
        <taxon>Dinosauria</taxon>
        <taxon>Saurischia</taxon>
        <taxon>Theropoda</taxon>
        <taxon>Coelurosauria</taxon>
        <taxon>Aves</taxon>
        <taxon>Neognathae</taxon>
        <taxon>Neoaves</taxon>
        <taxon>Aequornithes</taxon>
        <taxon>Ciconiiformes</taxon>
        <taxon>Ciconiidae</taxon>
        <taxon>Mycteria</taxon>
    </lineage>
</organism>
<reference evidence="22 23" key="1">
    <citation type="journal article" date="2023" name="J. Hered.">
        <title>Chromosome-level genome of the wood stork (Mycteria americana) provides insight into avian chromosome evolution.</title>
        <authorList>
            <person name="Flamio R. Jr."/>
            <person name="Ramstad K.M."/>
        </authorList>
    </citation>
    <scope>NUCLEOTIDE SEQUENCE [LARGE SCALE GENOMIC DNA]</scope>
    <source>
        <strain evidence="22">JAX WOST 10</strain>
    </source>
</reference>
<gene>
    <name evidence="22" type="ORF">QYF61_020155</name>
</gene>
<dbReference type="Pfam" id="PF02210">
    <property type="entry name" value="Laminin_G_2"/>
    <property type="match status" value="4"/>
</dbReference>
<dbReference type="CDD" id="cd00110">
    <property type="entry name" value="LamG"/>
    <property type="match status" value="4"/>
</dbReference>
<dbReference type="Gene3D" id="2.60.120.1000">
    <property type="match status" value="1"/>
</dbReference>
<keyword evidence="9" id="KW-0130">Cell adhesion</keyword>
<feature type="region of interest" description="Disordered" evidence="16">
    <location>
        <begin position="1"/>
        <end position="29"/>
    </location>
</feature>
<feature type="domain" description="EGF-like" evidence="20">
    <location>
        <begin position="686"/>
        <end position="723"/>
    </location>
</feature>
<dbReference type="CDD" id="cd00054">
    <property type="entry name" value="EGF_CA"/>
    <property type="match status" value="1"/>
</dbReference>
<feature type="region of interest" description="Disordered" evidence="16">
    <location>
        <begin position="1472"/>
        <end position="1505"/>
    </location>
</feature>
<protein>
    <recommendedName>
        <fullName evidence="24">Contactin associated protein 1</fullName>
    </recommendedName>
</protein>
<evidence type="ECO:0000256" key="5">
    <source>
        <dbReference type="ARBA" id="ARBA00022553"/>
    </source>
</evidence>
<evidence type="ECO:0000256" key="17">
    <source>
        <dbReference type="SAM" id="Phobius"/>
    </source>
</evidence>
<keyword evidence="10" id="KW-0965">Cell junction</keyword>
<dbReference type="InterPro" id="IPR008979">
    <property type="entry name" value="Galactose-bd-like_sf"/>
</dbReference>
<feature type="domain" description="F5/8 type C" evidence="18">
    <location>
        <begin position="138"/>
        <end position="314"/>
    </location>
</feature>
<evidence type="ECO:0000256" key="14">
    <source>
        <dbReference type="PROSITE-ProRule" id="PRU00076"/>
    </source>
</evidence>
<evidence type="ECO:0000256" key="12">
    <source>
        <dbReference type="ARBA" id="ARBA00023136"/>
    </source>
</evidence>
<evidence type="ECO:0000256" key="10">
    <source>
        <dbReference type="ARBA" id="ARBA00022949"/>
    </source>
</evidence>
<comment type="caution">
    <text evidence="22">The sequence shown here is derived from an EMBL/GenBank/DDBJ whole genome shotgun (WGS) entry which is preliminary data.</text>
</comment>
<evidence type="ECO:0000256" key="3">
    <source>
        <dbReference type="ARBA" id="ARBA00010241"/>
    </source>
</evidence>
<dbReference type="InterPro" id="IPR013320">
    <property type="entry name" value="ConA-like_dom_sf"/>
</dbReference>
<keyword evidence="5" id="KW-0597">Phosphoprotein</keyword>
<keyword evidence="11 17" id="KW-1133">Transmembrane helix</keyword>
<dbReference type="SMART" id="SM00282">
    <property type="entry name" value="LamG"/>
    <property type="match status" value="4"/>
</dbReference>
<dbReference type="InterPro" id="IPR036056">
    <property type="entry name" value="Fibrinogen-like_C"/>
</dbReference>
<dbReference type="SUPFAM" id="SSF56496">
    <property type="entry name" value="Fibrinogen C-terminal domain-like"/>
    <property type="match status" value="1"/>
</dbReference>
<dbReference type="Gene3D" id="2.60.120.200">
    <property type="match status" value="4"/>
</dbReference>
<evidence type="ECO:0000256" key="7">
    <source>
        <dbReference type="ARBA" id="ARBA00022729"/>
    </source>
</evidence>
<name>A0AAN7RTQ5_MYCAM</name>
<feature type="domain" description="EGF-like" evidence="20">
    <location>
        <begin position="1145"/>
        <end position="1183"/>
    </location>
</feature>
<evidence type="ECO:0000256" key="6">
    <source>
        <dbReference type="ARBA" id="ARBA00022692"/>
    </source>
</evidence>
<dbReference type="PROSITE" id="PS01285">
    <property type="entry name" value="FA58C_1"/>
    <property type="match status" value="1"/>
</dbReference>
<dbReference type="CDD" id="cd00057">
    <property type="entry name" value="FA58C"/>
    <property type="match status" value="1"/>
</dbReference>
<dbReference type="Gene3D" id="2.60.120.260">
    <property type="entry name" value="Galactose-binding domain-like"/>
    <property type="match status" value="1"/>
</dbReference>
<dbReference type="PROSITE" id="PS50026">
    <property type="entry name" value="EGF_3"/>
    <property type="match status" value="2"/>
</dbReference>
<feature type="domain" description="Laminin G" evidence="19">
    <location>
        <begin position="507"/>
        <end position="684"/>
    </location>
</feature>
<dbReference type="GO" id="GO:0016020">
    <property type="term" value="C:membrane"/>
    <property type="evidence" value="ECO:0007669"/>
    <property type="project" value="UniProtKB-SubCell"/>
</dbReference>
<dbReference type="GO" id="GO:0033010">
    <property type="term" value="C:paranodal junction"/>
    <property type="evidence" value="ECO:0007669"/>
    <property type="project" value="UniProtKB-SubCell"/>
</dbReference>
<evidence type="ECO:0000256" key="4">
    <source>
        <dbReference type="ARBA" id="ARBA00022536"/>
    </source>
</evidence>
<keyword evidence="6 17" id="KW-0812">Transmembrane</keyword>
<evidence type="ECO:0000256" key="15">
    <source>
        <dbReference type="PROSITE-ProRule" id="PRU00122"/>
    </source>
</evidence>
<feature type="compositionally biased region" description="Low complexity" evidence="16">
    <location>
        <begin position="1306"/>
        <end position="1315"/>
    </location>
</feature>
<dbReference type="SMART" id="SM00231">
    <property type="entry name" value="FA58C"/>
    <property type="match status" value="1"/>
</dbReference>
<dbReference type="Pfam" id="PF00754">
    <property type="entry name" value="F5_F8_type_C"/>
    <property type="match status" value="1"/>
</dbReference>
<dbReference type="PROSITE" id="PS50025">
    <property type="entry name" value="LAM_G_DOMAIN"/>
    <property type="match status" value="4"/>
</dbReference>
<comment type="subcellular location">
    <subcellularLocation>
        <location evidence="1">Cell junction</location>
        <location evidence="1">Paranodal septate junction</location>
    </subcellularLocation>
    <subcellularLocation>
        <location evidence="2">Membrane</location>
        <topology evidence="2">Single-pass type I membrane protein</topology>
    </subcellularLocation>
</comment>
<keyword evidence="7" id="KW-0732">Signal</keyword>
<dbReference type="Proteomes" id="UP001333110">
    <property type="component" value="Unassembled WGS sequence"/>
</dbReference>
<evidence type="ECO:0000313" key="23">
    <source>
        <dbReference type="Proteomes" id="UP001333110"/>
    </source>
</evidence>
<feature type="domain" description="Laminin G" evidence="19">
    <location>
        <begin position="320"/>
        <end position="501"/>
    </location>
</feature>
<feature type="disulfide bond" evidence="15">
    <location>
        <begin position="1117"/>
        <end position="1144"/>
    </location>
</feature>